<dbReference type="OrthoDB" id="9362863at2759"/>
<dbReference type="Proteomes" id="UP000001645">
    <property type="component" value="Chromosome 14"/>
</dbReference>
<keyword evidence="2" id="KW-1185">Reference proteome</keyword>
<organism evidence="1 2">
    <name type="scientific">Meleagris gallopavo</name>
    <name type="common">Wild turkey</name>
    <dbReference type="NCBI Taxonomy" id="9103"/>
    <lineage>
        <taxon>Eukaryota</taxon>
        <taxon>Metazoa</taxon>
        <taxon>Chordata</taxon>
        <taxon>Craniata</taxon>
        <taxon>Vertebrata</taxon>
        <taxon>Euteleostomi</taxon>
        <taxon>Archelosauria</taxon>
        <taxon>Archosauria</taxon>
        <taxon>Dinosauria</taxon>
        <taxon>Saurischia</taxon>
        <taxon>Theropoda</taxon>
        <taxon>Coelurosauria</taxon>
        <taxon>Aves</taxon>
        <taxon>Neognathae</taxon>
        <taxon>Galloanserae</taxon>
        <taxon>Galliformes</taxon>
        <taxon>Phasianidae</taxon>
        <taxon>Meleagridinae</taxon>
        <taxon>Meleagris</taxon>
    </lineage>
</organism>
<dbReference type="Bgee" id="ENSMGAG00000009047">
    <property type="expression patterns" value="Expressed in testis and 2 other cell types or tissues"/>
</dbReference>
<accession>A0A803XLH5</accession>
<reference evidence="1 2" key="1">
    <citation type="journal article" date="2010" name="PLoS Biol.">
        <title>Multi-platform next-generation sequencing of the domestic turkey (Meleagris gallopavo): genome assembly and analysis.</title>
        <authorList>
            <person name="Dalloul R.A."/>
            <person name="Long J.A."/>
            <person name="Zimin A.V."/>
            <person name="Aslam L."/>
            <person name="Beal K."/>
            <person name="Blomberg L.A."/>
            <person name="Bouffard P."/>
            <person name="Burt D.W."/>
            <person name="Crasta O."/>
            <person name="Crooijmans R.P."/>
            <person name="Cooper K."/>
            <person name="Coulombe R.A."/>
            <person name="De S."/>
            <person name="Delany M.E."/>
            <person name="Dodgson J.B."/>
            <person name="Dong J.J."/>
            <person name="Evans C."/>
            <person name="Frederickson K.M."/>
            <person name="Flicek P."/>
            <person name="Florea L."/>
            <person name="Folkerts O."/>
            <person name="Groenen M.A."/>
            <person name="Harkins T.T."/>
            <person name="Herrero J."/>
            <person name="Hoffmann S."/>
            <person name="Megens H.J."/>
            <person name="Jiang A."/>
            <person name="de Jong P."/>
            <person name="Kaiser P."/>
            <person name="Kim H."/>
            <person name="Kim K.W."/>
            <person name="Kim S."/>
            <person name="Langenberger D."/>
            <person name="Lee M.K."/>
            <person name="Lee T."/>
            <person name="Mane S."/>
            <person name="Marcais G."/>
            <person name="Marz M."/>
            <person name="McElroy A.P."/>
            <person name="Modise T."/>
            <person name="Nefedov M."/>
            <person name="Notredame C."/>
            <person name="Paton I.R."/>
            <person name="Payne W.S."/>
            <person name="Pertea G."/>
            <person name="Prickett D."/>
            <person name="Puiu D."/>
            <person name="Qioa D."/>
            <person name="Raineri E."/>
            <person name="Ruffier M."/>
            <person name="Salzberg S.L."/>
            <person name="Schatz M.C."/>
            <person name="Scheuring C."/>
            <person name="Schmidt C.J."/>
            <person name="Schroeder S."/>
            <person name="Searle S.M."/>
            <person name="Smith E.J."/>
            <person name="Smith J."/>
            <person name="Sonstegard T.S."/>
            <person name="Stadler P.F."/>
            <person name="Tafer H."/>
            <person name="Tu Z.J."/>
            <person name="Van Tassell C.P."/>
            <person name="Vilella A.J."/>
            <person name="Williams K.P."/>
            <person name="Yorke J.A."/>
            <person name="Zhang L."/>
            <person name="Zhang H.B."/>
            <person name="Zhang X."/>
            <person name="Zhang Y."/>
            <person name="Reed K.M."/>
        </authorList>
    </citation>
    <scope>NUCLEOTIDE SEQUENCE [LARGE SCALE GENOMIC DNA]</scope>
</reference>
<proteinExistence type="predicted"/>
<evidence type="ECO:0000313" key="2">
    <source>
        <dbReference type="Proteomes" id="UP000001645"/>
    </source>
</evidence>
<protein>
    <submittedName>
        <fullName evidence="1">Sentan, cilia apical structure protein</fullName>
    </submittedName>
</protein>
<evidence type="ECO:0000313" key="1">
    <source>
        <dbReference type="Ensembl" id="ENSMGAP00000020371.1"/>
    </source>
</evidence>
<reference evidence="1" key="3">
    <citation type="submission" date="2025-09" db="UniProtKB">
        <authorList>
            <consortium name="Ensembl"/>
        </authorList>
    </citation>
    <scope>IDENTIFICATION</scope>
</reference>
<name>A0A803XLH5_MELGA</name>
<dbReference type="Ensembl" id="ENSMGAT00000028411.1">
    <property type="protein sequence ID" value="ENSMGAP00000020371.1"/>
    <property type="gene ID" value="ENSMGAG00000009047.2"/>
</dbReference>
<sequence>MCLKIHSSYELSQGPVLIIRIGCFLFLYPCFTEAQVSIASQQSCWHTAAVTSCTHHCLVFGCHWASSEGCVPDSDDCSIFLMEFLGIILEKGQENKPKYQEIISALDEEPEKKIDFEDFMISLVSLALLSDLLQEIKNVKSTK</sequence>
<gene>
    <name evidence="1" type="primary">SNTN</name>
</gene>
<reference evidence="1" key="2">
    <citation type="submission" date="2025-08" db="UniProtKB">
        <authorList>
            <consortium name="Ensembl"/>
        </authorList>
    </citation>
    <scope>IDENTIFICATION</scope>
</reference>
<dbReference type="AlphaFoldDB" id="A0A803XLH5"/>
<dbReference type="GeneTree" id="ENSGT00390000003322"/>